<dbReference type="PANTHER" id="PTHR46847:SF1">
    <property type="entry name" value="D-ALLOSE-BINDING PERIPLASMIC PROTEIN-RELATED"/>
    <property type="match status" value="1"/>
</dbReference>
<comment type="similarity">
    <text evidence="2">Belongs to the bacterial solute-binding protein 2 family.</text>
</comment>
<feature type="signal peptide" evidence="4">
    <location>
        <begin position="1"/>
        <end position="25"/>
    </location>
</feature>
<evidence type="ECO:0000313" key="6">
    <source>
        <dbReference type="EMBL" id="MER5173741.1"/>
    </source>
</evidence>
<gene>
    <name evidence="6" type="ORF">VSX56_18435</name>
</gene>
<evidence type="ECO:0000313" key="7">
    <source>
        <dbReference type="Proteomes" id="UP001438953"/>
    </source>
</evidence>
<evidence type="ECO:0000256" key="3">
    <source>
        <dbReference type="ARBA" id="ARBA00022729"/>
    </source>
</evidence>
<name>A0ABV1SLG4_9RHOB</name>
<dbReference type="RefSeq" id="WP_350939066.1">
    <property type="nucleotide sequence ID" value="NZ_JAYWLC010000027.1"/>
</dbReference>
<dbReference type="EMBL" id="JAYWLC010000027">
    <property type="protein sequence ID" value="MER5173741.1"/>
    <property type="molecule type" value="Genomic_DNA"/>
</dbReference>
<evidence type="ECO:0000256" key="2">
    <source>
        <dbReference type="ARBA" id="ARBA00007639"/>
    </source>
</evidence>
<dbReference type="Proteomes" id="UP001438953">
    <property type="component" value="Unassembled WGS sequence"/>
</dbReference>
<sequence>MNFKTLTQRAGAVAAALLVAGAAHAANLNSDKVGTEADFEDVTKFCGTKPIKVALSVGFMNANRQMKFEELKDEAAKCPNITEVGLADGQGNPEKELANIRSLAAQGFDIILLGPPDAGPAAIPAMRDAMRMGSVVIPIEVGVNFPGKIGTDYTTIVTPNQEQMASVYAQFLVDQLHGKGNVIVWGGSPGAPQTTAQEPGWKKVFADNPGINVLEGPVVSGWDPAQYQKVTTALLAKYPEIDGMYSDYGVGVLGSLRAFKAAGRPMPPVTGLDANGAQCFYTENKPNEPKLEMGLTSSWTWIFRLALRKGLAAVNDIDSEEPSIVNVDLLVDSTSDNPEIHPVCDPDLPADVSLRSSLLSKEQLIAIFK</sequence>
<dbReference type="InterPro" id="IPR025997">
    <property type="entry name" value="SBP_2_dom"/>
</dbReference>
<comment type="caution">
    <text evidence="6">The sequence shown here is derived from an EMBL/GenBank/DDBJ whole genome shotgun (WGS) entry which is preliminary data.</text>
</comment>
<dbReference type="PANTHER" id="PTHR46847">
    <property type="entry name" value="D-ALLOSE-BINDING PERIPLASMIC PROTEIN-RELATED"/>
    <property type="match status" value="1"/>
</dbReference>
<keyword evidence="3 4" id="KW-0732">Signal</keyword>
<dbReference type="Gene3D" id="3.40.50.2300">
    <property type="match status" value="2"/>
</dbReference>
<dbReference type="InterPro" id="IPR028082">
    <property type="entry name" value="Peripla_BP_I"/>
</dbReference>
<accession>A0ABV1SLG4</accession>
<evidence type="ECO:0000256" key="4">
    <source>
        <dbReference type="SAM" id="SignalP"/>
    </source>
</evidence>
<reference evidence="6 7" key="1">
    <citation type="submission" date="2024-01" db="EMBL/GenBank/DDBJ databases">
        <authorList>
            <person name="Deng Y."/>
            <person name="Su J."/>
        </authorList>
    </citation>
    <scope>NUCLEOTIDE SEQUENCE [LARGE SCALE GENOMIC DNA]</scope>
    <source>
        <strain evidence="6 7">CPCC 100088</strain>
    </source>
</reference>
<dbReference type="SUPFAM" id="SSF53822">
    <property type="entry name" value="Periplasmic binding protein-like I"/>
    <property type="match status" value="1"/>
</dbReference>
<evidence type="ECO:0000256" key="1">
    <source>
        <dbReference type="ARBA" id="ARBA00004196"/>
    </source>
</evidence>
<organism evidence="6 7">
    <name type="scientific">Thioclava kandeliae</name>
    <dbReference type="NCBI Taxonomy" id="3070818"/>
    <lineage>
        <taxon>Bacteria</taxon>
        <taxon>Pseudomonadati</taxon>
        <taxon>Pseudomonadota</taxon>
        <taxon>Alphaproteobacteria</taxon>
        <taxon>Rhodobacterales</taxon>
        <taxon>Paracoccaceae</taxon>
        <taxon>Thioclava</taxon>
    </lineage>
</organism>
<feature type="domain" description="Periplasmic binding protein" evidence="5">
    <location>
        <begin position="70"/>
        <end position="281"/>
    </location>
</feature>
<reference evidence="6 7" key="2">
    <citation type="submission" date="2024-06" db="EMBL/GenBank/DDBJ databases">
        <title>Thioclava kandeliae sp. nov. from a rhizosphere soil sample of Kandelia candel in a mangrove.</title>
        <authorList>
            <person name="Mu T."/>
        </authorList>
    </citation>
    <scope>NUCLEOTIDE SEQUENCE [LARGE SCALE GENOMIC DNA]</scope>
    <source>
        <strain evidence="6 7">CPCC 100088</strain>
    </source>
</reference>
<proteinExistence type="inferred from homology"/>
<evidence type="ECO:0000259" key="5">
    <source>
        <dbReference type="Pfam" id="PF13407"/>
    </source>
</evidence>
<comment type="subcellular location">
    <subcellularLocation>
        <location evidence="1">Cell envelope</location>
    </subcellularLocation>
</comment>
<keyword evidence="7" id="KW-1185">Reference proteome</keyword>
<protein>
    <submittedName>
        <fullName evidence="6">Substrate-binding domain-containing protein</fullName>
    </submittedName>
</protein>
<feature type="chain" id="PRO_5046317991" evidence="4">
    <location>
        <begin position="26"/>
        <end position="369"/>
    </location>
</feature>
<dbReference type="Pfam" id="PF13407">
    <property type="entry name" value="Peripla_BP_4"/>
    <property type="match status" value="1"/>
</dbReference>